<evidence type="ECO:0000313" key="3">
    <source>
        <dbReference type="Proteomes" id="UP000009131"/>
    </source>
</evidence>
<dbReference type="Pfam" id="PF09495">
    <property type="entry name" value="DUF2462"/>
    <property type="match status" value="1"/>
</dbReference>
<dbReference type="HOGENOM" id="CLU_1023387_0_0_1"/>
<protein>
    <submittedName>
        <fullName evidence="2">Uncharacterized protein</fullName>
    </submittedName>
</protein>
<dbReference type="InterPro" id="IPR019034">
    <property type="entry name" value="UPF0390"/>
</dbReference>
<evidence type="ECO:0000256" key="1">
    <source>
        <dbReference type="SAM" id="MobiDB-lite"/>
    </source>
</evidence>
<keyword evidence="3" id="KW-1185">Reference proteome</keyword>
<accession>G7E9U6</accession>
<comment type="caution">
    <text evidence="2">The sequence shown here is derived from an EMBL/GenBank/DDBJ whole genome shotgun (WGS) entry which is preliminary data.</text>
</comment>
<reference evidence="2 3" key="1">
    <citation type="journal article" date="2011" name="J. Gen. Appl. Microbiol.">
        <title>Draft genome sequencing of the enigmatic basidiomycete Mixia osmundae.</title>
        <authorList>
            <person name="Nishida H."/>
            <person name="Nagatsuka Y."/>
            <person name="Sugiyama J."/>
        </authorList>
    </citation>
    <scope>NUCLEOTIDE SEQUENCE [LARGE SCALE GENOMIC DNA]</scope>
    <source>
        <strain evidence="3">CBS 9802 / IAM 14324 / JCM 22182 / KY 12970</strain>
    </source>
</reference>
<dbReference type="OrthoDB" id="5239630at2759"/>
<dbReference type="Proteomes" id="UP000009131">
    <property type="component" value="Unassembled WGS sequence"/>
</dbReference>
<dbReference type="AlphaFoldDB" id="G7E9U6"/>
<feature type="compositionally biased region" description="Low complexity" evidence="1">
    <location>
        <begin position="79"/>
        <end position="88"/>
    </location>
</feature>
<gene>
    <name evidence="2" type="primary">Mo06113</name>
    <name evidence="2" type="ORF">E5Q_06113</name>
</gene>
<reference evidence="2 3" key="2">
    <citation type="journal article" date="2012" name="Open Biol.">
        <title>Characteristics of nucleosomes and linker DNA regions on the genome of the basidiomycete Mixia osmundae revealed by mono- and dinucleosome mapping.</title>
        <authorList>
            <person name="Nishida H."/>
            <person name="Kondo S."/>
            <person name="Matsumoto T."/>
            <person name="Suzuki Y."/>
            <person name="Yoshikawa H."/>
            <person name="Taylor T.D."/>
            <person name="Sugiyama J."/>
        </authorList>
    </citation>
    <scope>NUCLEOTIDE SEQUENCE [LARGE SCALE GENOMIC DNA]</scope>
    <source>
        <strain evidence="3">CBS 9802 / IAM 14324 / JCM 22182 / KY 12970</strain>
    </source>
</reference>
<proteinExistence type="predicted"/>
<feature type="region of interest" description="Disordered" evidence="1">
    <location>
        <begin position="79"/>
        <end position="104"/>
    </location>
</feature>
<dbReference type="EMBL" id="BABT02000220">
    <property type="protein sequence ID" value="GAA99415.1"/>
    <property type="molecule type" value="Genomic_DNA"/>
</dbReference>
<feature type="region of interest" description="Disordered" evidence="1">
    <location>
        <begin position="1"/>
        <end position="42"/>
    </location>
</feature>
<evidence type="ECO:0000313" key="2">
    <source>
        <dbReference type="EMBL" id="GAA99415.1"/>
    </source>
</evidence>
<sequence length="272" mass="28879">MAQGFKTKPLAKPVKSSAGQRNKANAPLKKGNRVIPPQRKVAVEEAVRRKNVSTSINTRLEGAMAQRASAGKLTIMKKSAQQAASAASEKPRKGPARTPKRPAMPHSYAVAMRRCDANCVAVASQLALPCLAVLLECSQVSIARKMKGTLAVFSALFSSALATSVGHYEAPTAGQVFNLNCPTMTIRLVGLPADALYVDVSMTHSNKMGVATHYDVGQAAIISGVFSAVFEWVDESTTPGQWTLVSEISHKDGSLNSTDIDIVVVDTTDPCE</sequence>
<name>G7E9U6_MIXOS</name>
<dbReference type="InParanoid" id="G7E9U6"/>
<organism evidence="2 3">
    <name type="scientific">Mixia osmundae (strain CBS 9802 / IAM 14324 / JCM 22182 / KY 12970)</name>
    <dbReference type="NCBI Taxonomy" id="764103"/>
    <lineage>
        <taxon>Eukaryota</taxon>
        <taxon>Fungi</taxon>
        <taxon>Dikarya</taxon>
        <taxon>Basidiomycota</taxon>
        <taxon>Pucciniomycotina</taxon>
        <taxon>Mixiomycetes</taxon>
        <taxon>Mixiales</taxon>
        <taxon>Mixiaceae</taxon>
        <taxon>Mixia</taxon>
    </lineage>
</organism>
<dbReference type="RefSeq" id="XP_014568649.1">
    <property type="nucleotide sequence ID" value="XM_014713163.1"/>
</dbReference>